<dbReference type="Proteomes" id="UP001240250">
    <property type="component" value="Unassembled WGS sequence"/>
</dbReference>
<keyword evidence="2" id="KW-1185">Reference proteome</keyword>
<organism evidence="1 2">
    <name type="scientific">Cellulomonas iranensis</name>
    <dbReference type="NCBI Taxonomy" id="76862"/>
    <lineage>
        <taxon>Bacteria</taxon>
        <taxon>Bacillati</taxon>
        <taxon>Actinomycetota</taxon>
        <taxon>Actinomycetes</taxon>
        <taxon>Micrococcales</taxon>
        <taxon>Cellulomonadaceae</taxon>
        <taxon>Cellulomonas</taxon>
    </lineage>
</organism>
<evidence type="ECO:0000313" key="1">
    <source>
        <dbReference type="EMBL" id="MDQ0426027.1"/>
    </source>
</evidence>
<proteinExistence type="predicted"/>
<gene>
    <name evidence="1" type="ORF">JO380_002408</name>
</gene>
<reference evidence="1 2" key="1">
    <citation type="submission" date="2023-07" db="EMBL/GenBank/DDBJ databases">
        <title>Sequencing the genomes of 1000 actinobacteria strains.</title>
        <authorList>
            <person name="Klenk H.-P."/>
        </authorList>
    </citation>
    <scope>NUCLEOTIDE SEQUENCE [LARGE SCALE GENOMIC DNA]</scope>
    <source>
        <strain evidence="1 2">DSM 14785</strain>
    </source>
</reference>
<protein>
    <submittedName>
        <fullName evidence="1">Uncharacterized protein</fullName>
    </submittedName>
</protein>
<dbReference type="EMBL" id="JAUSVM010000001">
    <property type="protein sequence ID" value="MDQ0426027.1"/>
    <property type="molecule type" value="Genomic_DNA"/>
</dbReference>
<name>A0ABU0GL08_9CELL</name>
<comment type="caution">
    <text evidence="1">The sequence shown here is derived from an EMBL/GenBank/DDBJ whole genome shotgun (WGS) entry which is preliminary data.</text>
</comment>
<evidence type="ECO:0000313" key="2">
    <source>
        <dbReference type="Proteomes" id="UP001240250"/>
    </source>
</evidence>
<sequence length="528" mass="57605">MQILYVTDFSIEPSPGVDHDTAIDATLGTLSTWVGDDTDPIHAADLLGNGRRELQPTHDALRKHAEWTHLASPQGDWVTRLDVVTVNGDGSHFTARVSIGELHGILRLRLGLAREVDAAGLSPIADPQVRQPHVLANLVGHPGLRIHSGGQLVDGSALQARGADAAALVAEALRVQHRLPVLLVHTRTREAIQSTRRAAAGLVGLVRVVTVDLPTARQLLAEEQRARVPYAGGLLVWSDLAVPPTAVGEDVVNAQDNDALRASVMAQVAPLSVLTRGSDEVYRAVREAGRISRADDAAARTAAAVESGSQTAIIEALTQERDQLQTDLSEAMEAWSETEARARELATEAARWKATTEQLQIAQRYAGATTVEEAGEEGVDEPPELATGDTDTLSALIDHLEKSAEDRLVFTDSAYAAWKKADRYPTPGEMQIALVKLARVAHDLYDGSDRTVGHMDRWIRENYDLKVSLQDDQMPKAFRTFTFEGVKYDRTPHVKVNDGVPHHECGRVYFAFDQKNERIIVDHVGLKY</sequence>
<accession>A0ABU0GL08</accession>
<dbReference type="RefSeq" id="WP_156442019.1">
    <property type="nucleotide sequence ID" value="NZ_JAUSVM010000001.1"/>
</dbReference>